<dbReference type="InterPro" id="IPR001347">
    <property type="entry name" value="SIS_dom"/>
</dbReference>
<evidence type="ECO:0000313" key="7">
    <source>
        <dbReference type="Proteomes" id="UP000184089"/>
    </source>
</evidence>
<keyword evidence="2" id="KW-0238">DNA-binding</keyword>
<evidence type="ECO:0000259" key="4">
    <source>
        <dbReference type="PROSITE" id="PS51071"/>
    </source>
</evidence>
<dbReference type="PANTHER" id="PTHR30514">
    <property type="entry name" value="GLUCOKINASE"/>
    <property type="match status" value="1"/>
</dbReference>
<evidence type="ECO:0000259" key="5">
    <source>
        <dbReference type="PROSITE" id="PS51464"/>
    </source>
</evidence>
<proteinExistence type="predicted"/>
<accession>A0AAQ1RWA2</accession>
<dbReference type="InterPro" id="IPR009057">
    <property type="entry name" value="Homeodomain-like_sf"/>
</dbReference>
<dbReference type="InterPro" id="IPR036388">
    <property type="entry name" value="WH-like_DNA-bd_sf"/>
</dbReference>
<dbReference type="PROSITE" id="PS51464">
    <property type="entry name" value="SIS"/>
    <property type="match status" value="1"/>
</dbReference>
<dbReference type="GO" id="GO:1901135">
    <property type="term" value="P:carbohydrate derivative metabolic process"/>
    <property type="evidence" value="ECO:0007669"/>
    <property type="project" value="InterPro"/>
</dbReference>
<dbReference type="InterPro" id="IPR035472">
    <property type="entry name" value="RpiR-like_SIS"/>
</dbReference>
<comment type="caution">
    <text evidence="6">The sequence shown here is derived from an EMBL/GenBank/DDBJ whole genome shotgun (WGS) entry which is preliminary data.</text>
</comment>
<dbReference type="Pfam" id="PF01380">
    <property type="entry name" value="SIS"/>
    <property type="match status" value="1"/>
</dbReference>
<keyword evidence="3" id="KW-0804">Transcription</keyword>
<dbReference type="InterPro" id="IPR047640">
    <property type="entry name" value="RpiR-like"/>
</dbReference>
<dbReference type="InterPro" id="IPR000281">
    <property type="entry name" value="HTH_RpiR"/>
</dbReference>
<dbReference type="PANTHER" id="PTHR30514:SF18">
    <property type="entry name" value="RPIR-FAMILY TRANSCRIPTIONAL REGULATOR"/>
    <property type="match status" value="1"/>
</dbReference>
<feature type="domain" description="SIS" evidence="5">
    <location>
        <begin position="180"/>
        <end position="318"/>
    </location>
</feature>
<dbReference type="EMBL" id="FQVY01000002">
    <property type="protein sequence ID" value="SHG22474.1"/>
    <property type="molecule type" value="Genomic_DNA"/>
</dbReference>
<evidence type="ECO:0000313" key="6">
    <source>
        <dbReference type="EMBL" id="SHG22474.1"/>
    </source>
</evidence>
<dbReference type="InterPro" id="IPR046348">
    <property type="entry name" value="SIS_dom_sf"/>
</dbReference>
<dbReference type="Gene3D" id="1.10.10.10">
    <property type="entry name" value="Winged helix-like DNA-binding domain superfamily/Winged helix DNA-binding domain"/>
    <property type="match status" value="1"/>
</dbReference>
<gene>
    <name evidence="6" type="ORF">SAMN05444424_1947</name>
</gene>
<dbReference type="Proteomes" id="UP000184089">
    <property type="component" value="Unassembled WGS sequence"/>
</dbReference>
<organism evidence="6 7">
    <name type="scientific">Bittarella massiliensis</name>
    <name type="common">ex Durand et al. 2017</name>
    <dbReference type="NCBI Taxonomy" id="1720313"/>
    <lineage>
        <taxon>Bacteria</taxon>
        <taxon>Bacillati</taxon>
        <taxon>Bacillota</taxon>
        <taxon>Clostridia</taxon>
        <taxon>Eubacteriales</taxon>
        <taxon>Oscillospiraceae</taxon>
        <taxon>Bittarella (ex Durand et al. 2017)</taxon>
    </lineage>
</organism>
<keyword evidence="1" id="KW-0805">Transcription regulation</keyword>
<evidence type="ECO:0000256" key="3">
    <source>
        <dbReference type="ARBA" id="ARBA00023163"/>
    </source>
</evidence>
<dbReference type="CDD" id="cd05013">
    <property type="entry name" value="SIS_RpiR"/>
    <property type="match status" value="1"/>
</dbReference>
<dbReference type="Gene3D" id="3.40.50.10490">
    <property type="entry name" value="Glucose-6-phosphate isomerase like protein, domain 1"/>
    <property type="match status" value="1"/>
</dbReference>
<dbReference type="GO" id="GO:0097367">
    <property type="term" value="F:carbohydrate derivative binding"/>
    <property type="evidence" value="ECO:0007669"/>
    <property type="project" value="InterPro"/>
</dbReference>
<reference evidence="7" key="1">
    <citation type="submission" date="2016-11" db="EMBL/GenBank/DDBJ databases">
        <authorList>
            <person name="Jaros S."/>
            <person name="Januszkiewicz K."/>
            <person name="Wedrychowicz H."/>
        </authorList>
    </citation>
    <scope>NUCLEOTIDE SEQUENCE [LARGE SCALE GENOMIC DNA]</scope>
    <source>
        <strain evidence="7">DSM 4029</strain>
    </source>
</reference>
<name>A0AAQ1RWA2_9FIRM</name>
<dbReference type="SUPFAM" id="SSF53697">
    <property type="entry name" value="SIS domain"/>
    <property type="match status" value="1"/>
</dbReference>
<dbReference type="GO" id="GO:0003700">
    <property type="term" value="F:DNA-binding transcription factor activity"/>
    <property type="evidence" value="ECO:0007669"/>
    <property type="project" value="InterPro"/>
</dbReference>
<dbReference type="Pfam" id="PF01418">
    <property type="entry name" value="HTH_6"/>
    <property type="match status" value="1"/>
</dbReference>
<dbReference type="AlphaFoldDB" id="A0AAQ1RWA2"/>
<evidence type="ECO:0000256" key="2">
    <source>
        <dbReference type="ARBA" id="ARBA00023125"/>
    </source>
</evidence>
<dbReference type="PROSITE" id="PS51071">
    <property type="entry name" value="HTH_RPIR"/>
    <property type="match status" value="1"/>
</dbReference>
<evidence type="ECO:0000256" key="1">
    <source>
        <dbReference type="ARBA" id="ARBA00023015"/>
    </source>
</evidence>
<sequence length="343" mass="38304">MQFWPRNDTLIVLTNSVKNSRFPSGVHSIIRRVADAHARTPAFFVAGAGQRGRERILSSLLHTIEEKMGQFSKGQKKIARYIFENYDKAAFMTASKLGREVGVSESTVVRFAMEVGFEGYPQFQRSLKELIKRNLSAVQRMRVTSEQIGDRDVLSRVLELDIATVRKTEQAVSSEDFNRAVETLLEARRIYIVGMRGASSLSSFTAYYFNMIFENVHLVSEDKGSDVFEQIVRIGEGDVILGISFPRYSKKTVRALTCAAKSGAKVISITDSEKSPIAAMADTVLYAKSEMISFVDSLVAPLSLINALIVALGQRKQTEVFATLGKLETMWNEDQVYENIGEV</sequence>
<feature type="domain" description="HTH rpiR-type" evidence="4">
    <location>
        <begin position="58"/>
        <end position="134"/>
    </location>
</feature>
<dbReference type="SUPFAM" id="SSF46689">
    <property type="entry name" value="Homeodomain-like"/>
    <property type="match status" value="1"/>
</dbReference>
<protein>
    <submittedName>
        <fullName evidence="6">Transcriptional regulator, RpiR family</fullName>
    </submittedName>
</protein>
<dbReference type="GO" id="GO:0003677">
    <property type="term" value="F:DNA binding"/>
    <property type="evidence" value="ECO:0007669"/>
    <property type="project" value="UniProtKB-KW"/>
</dbReference>